<gene>
    <name evidence="1" type="ORF">OP10G_3539</name>
</gene>
<evidence type="ECO:0000313" key="2">
    <source>
        <dbReference type="Proteomes" id="UP000027982"/>
    </source>
</evidence>
<dbReference type="STRING" id="661478.OP10G_3539"/>
<dbReference type="Proteomes" id="UP000027982">
    <property type="component" value="Chromosome"/>
</dbReference>
<dbReference type="HOGENOM" id="CLU_3118071_0_0_0"/>
<name>A0A068NU62_FIMGI</name>
<sequence>MSRDAHERRCQPFRAMSSLVSTEIATLLDHPILPSRPFQESPQFSLFGEN</sequence>
<dbReference type="KEGG" id="fgi:OP10G_3539"/>
<dbReference type="AlphaFoldDB" id="A0A068NU62"/>
<reference evidence="1 2" key="1">
    <citation type="journal article" date="2014" name="PLoS ONE">
        <title>The first complete genome sequence of the class fimbriimonadia in the phylum armatimonadetes.</title>
        <authorList>
            <person name="Hu Z.Y."/>
            <person name="Wang Y.Z."/>
            <person name="Im W.T."/>
            <person name="Wang S.Y."/>
            <person name="Zhao G.P."/>
            <person name="Zheng H.J."/>
            <person name="Quan Z.X."/>
        </authorList>
    </citation>
    <scope>NUCLEOTIDE SEQUENCE [LARGE SCALE GENOMIC DNA]</scope>
    <source>
        <strain evidence="1">Gsoil 348</strain>
    </source>
</reference>
<organism evidence="1 2">
    <name type="scientific">Fimbriimonas ginsengisoli Gsoil 348</name>
    <dbReference type="NCBI Taxonomy" id="661478"/>
    <lineage>
        <taxon>Bacteria</taxon>
        <taxon>Bacillati</taxon>
        <taxon>Armatimonadota</taxon>
        <taxon>Fimbriimonadia</taxon>
        <taxon>Fimbriimonadales</taxon>
        <taxon>Fimbriimonadaceae</taxon>
        <taxon>Fimbriimonas</taxon>
    </lineage>
</organism>
<proteinExistence type="predicted"/>
<keyword evidence="2" id="KW-1185">Reference proteome</keyword>
<dbReference type="EMBL" id="CP007139">
    <property type="protein sequence ID" value="AIE86907.1"/>
    <property type="molecule type" value="Genomic_DNA"/>
</dbReference>
<accession>A0A068NU62</accession>
<protein>
    <submittedName>
        <fullName evidence="1">Uncharacterized protein</fullName>
    </submittedName>
</protein>
<evidence type="ECO:0000313" key="1">
    <source>
        <dbReference type="EMBL" id="AIE86907.1"/>
    </source>
</evidence>